<gene>
    <name evidence="2" type="primary">pilV</name>
    <name evidence="2" type="ORF">HER31_00430</name>
</gene>
<proteinExistence type="predicted"/>
<protein>
    <submittedName>
        <fullName evidence="2">Type IV pilus modification protein PilV</fullName>
    </submittedName>
</protein>
<dbReference type="InterPro" id="IPR013362">
    <property type="entry name" value="Pilus_4_PilV"/>
</dbReference>
<dbReference type="RefSeq" id="WP_168658764.1">
    <property type="nucleotide sequence ID" value="NZ_CP051180.1"/>
</dbReference>
<name>A0A6H1UAW8_9GAMM</name>
<dbReference type="KEGG" id="fes:HER31_00430"/>
<dbReference type="Pfam" id="PF07963">
    <property type="entry name" value="N_methyl"/>
    <property type="match status" value="1"/>
</dbReference>
<keyword evidence="1" id="KW-0472">Membrane</keyword>
<keyword evidence="1" id="KW-0812">Transmembrane</keyword>
<dbReference type="NCBIfam" id="TIGR02523">
    <property type="entry name" value="type_IV_pilV"/>
    <property type="match status" value="1"/>
</dbReference>
<dbReference type="NCBIfam" id="TIGR02532">
    <property type="entry name" value="IV_pilin_GFxxxE"/>
    <property type="match status" value="1"/>
</dbReference>
<dbReference type="AlphaFoldDB" id="A0A6H1UAW8"/>
<dbReference type="PROSITE" id="PS00409">
    <property type="entry name" value="PROKAR_NTER_METHYL"/>
    <property type="match status" value="1"/>
</dbReference>
<keyword evidence="3" id="KW-1185">Reference proteome</keyword>
<dbReference type="InterPro" id="IPR012902">
    <property type="entry name" value="N_methyl_site"/>
</dbReference>
<evidence type="ECO:0000313" key="2">
    <source>
        <dbReference type="EMBL" id="QIZ75503.1"/>
    </source>
</evidence>
<sequence length="204" mass="22111">MDVRHSNIHQRGFTLIEVMVAGVVLSIGLLGVFQLHLYTKRSSHASINYAEAAYMAADMLDRIRLNPNQRDNYVLSNYDNGSGYGSIFVAQPDSSQHCTKNPLDSSINECTPEQLRAWDQYQWNETLKGTNATIAGVNIGAVPGLVGCIFVSGNDVEVVISWQGLVDSSDAADRVGNSSNAKSCGASGTKRRQVVLNSVIMDTV</sequence>
<evidence type="ECO:0000313" key="3">
    <source>
        <dbReference type="Proteomes" id="UP000501602"/>
    </source>
</evidence>
<accession>A0A6H1UAW8</accession>
<dbReference type="EMBL" id="CP051180">
    <property type="protein sequence ID" value="QIZ75503.1"/>
    <property type="molecule type" value="Genomic_DNA"/>
</dbReference>
<reference evidence="2 3" key="1">
    <citation type="submission" date="2020-04" db="EMBL/GenBank/DDBJ databases">
        <title>Ferrimonas sp. S7 isolated from sea water.</title>
        <authorList>
            <person name="Bae S.S."/>
            <person name="Baek K."/>
        </authorList>
    </citation>
    <scope>NUCLEOTIDE SEQUENCE [LARGE SCALE GENOMIC DNA]</scope>
    <source>
        <strain evidence="2 3">S7</strain>
    </source>
</reference>
<feature type="transmembrane region" description="Helical" evidence="1">
    <location>
        <begin position="12"/>
        <end position="33"/>
    </location>
</feature>
<dbReference type="Proteomes" id="UP000501602">
    <property type="component" value="Chromosome"/>
</dbReference>
<organism evidence="2 3">
    <name type="scientific">Ferrimonas lipolytica</name>
    <dbReference type="NCBI Taxonomy" id="2724191"/>
    <lineage>
        <taxon>Bacteria</taxon>
        <taxon>Pseudomonadati</taxon>
        <taxon>Pseudomonadota</taxon>
        <taxon>Gammaproteobacteria</taxon>
        <taxon>Alteromonadales</taxon>
        <taxon>Ferrimonadaceae</taxon>
        <taxon>Ferrimonas</taxon>
    </lineage>
</organism>
<evidence type="ECO:0000256" key="1">
    <source>
        <dbReference type="SAM" id="Phobius"/>
    </source>
</evidence>
<keyword evidence="1" id="KW-1133">Transmembrane helix</keyword>